<keyword evidence="2" id="KW-1185">Reference proteome</keyword>
<dbReference type="EMBL" id="CP087164">
    <property type="protein sequence ID" value="UGS34330.1"/>
    <property type="molecule type" value="Genomic_DNA"/>
</dbReference>
<name>A0A9E6XUC1_9ACTN</name>
<proteinExistence type="predicted"/>
<accession>A0A9E6XUC1</accession>
<protein>
    <submittedName>
        <fullName evidence="1">Uncharacterized protein</fullName>
    </submittedName>
</protein>
<dbReference type="RefSeq" id="WP_259314014.1">
    <property type="nucleotide sequence ID" value="NZ_CP087164.1"/>
</dbReference>
<evidence type="ECO:0000313" key="1">
    <source>
        <dbReference type="EMBL" id="UGS34330.1"/>
    </source>
</evidence>
<evidence type="ECO:0000313" key="2">
    <source>
        <dbReference type="Proteomes" id="UP001162834"/>
    </source>
</evidence>
<dbReference type="KEGG" id="sbae:DSM104329_00706"/>
<organism evidence="1 2">
    <name type="scientific">Capillimicrobium parvum</name>
    <dbReference type="NCBI Taxonomy" id="2884022"/>
    <lineage>
        <taxon>Bacteria</taxon>
        <taxon>Bacillati</taxon>
        <taxon>Actinomycetota</taxon>
        <taxon>Thermoleophilia</taxon>
        <taxon>Solirubrobacterales</taxon>
        <taxon>Capillimicrobiaceae</taxon>
        <taxon>Capillimicrobium</taxon>
    </lineage>
</organism>
<dbReference type="AlphaFoldDB" id="A0A9E6XUC1"/>
<reference evidence="1" key="1">
    <citation type="journal article" date="2022" name="Int. J. Syst. Evol. Microbiol.">
        <title>Pseudomonas aegrilactucae sp. nov. and Pseudomonas morbosilactucae sp. nov., pathogens causing bacterial rot of lettuce in Japan.</title>
        <authorList>
            <person name="Sawada H."/>
            <person name="Fujikawa T."/>
            <person name="Satou M."/>
        </authorList>
    </citation>
    <scope>NUCLEOTIDE SEQUENCE</scope>
    <source>
        <strain evidence="1">0166_1</strain>
    </source>
</reference>
<sequence>MAADQDSERSRRLLFAPELETGTVRMADLARAEVRAAAQSKRVPSALSRRYQGSLMRRGALRYETETVEQMMRARRTVLGDAASGPPRLVVRVDAFPHPLAADEPGRYGTERFRSVHDVLASAGVNYLTPVAPRVSRRPLDPRGQDWRPLDDGELEQLAELRRDGVAFGAGGLDHRTRRGAARRRSELAGLRNEALAERLDLAAEELAAAAIRPDVLVPPWGRFGWRQWPELAKRYSVIGGRRESVGTFGYHDGPLWRGEAVWMPAYSPLHGTAAEVLAAVRRLEELGAALWVPVVLDWGRETDAGLEDLAELSGRMAPLSTDWEVFLEAVRFSRGSIEP</sequence>
<dbReference type="Proteomes" id="UP001162834">
    <property type="component" value="Chromosome"/>
</dbReference>
<gene>
    <name evidence="1" type="ORF">DSM104329_00706</name>
</gene>